<dbReference type="PANTHER" id="PTHR13090">
    <property type="entry name" value="ARGININE-HYDROXYLASE NDUFAF5, MITOCHONDRIAL"/>
    <property type="match status" value="1"/>
</dbReference>
<sequence length="158" mass="17847">MTKTEPHDNPAVIFDRAALRKNRDRASKNFADHNFLVQEVAARLHDKIQDITRDFQHIVDLGCHEGEMARLLKNKFVISQDLSHGFLKRAAGIRVQADEEQLPYRPQSLDLVISNLSLHWVNDLPGCLAQIMQALKPDGLFLGALLGGESLSELRRVM</sequence>
<protein>
    <submittedName>
        <fullName evidence="4">SAM-dependent methyltransferase, BioC-like</fullName>
    </submittedName>
</protein>
<dbReference type="AlphaFoldDB" id="A0A3B1ABG0"/>
<dbReference type="GO" id="GO:0008757">
    <property type="term" value="F:S-adenosylmethionine-dependent methyltransferase activity"/>
    <property type="evidence" value="ECO:0007669"/>
    <property type="project" value="InterPro"/>
</dbReference>
<accession>A0A3B1ABG0</accession>
<proteinExistence type="predicted"/>
<gene>
    <name evidence="4" type="ORF">MNBD_ALPHA03-725</name>
</gene>
<dbReference type="InterPro" id="IPR013216">
    <property type="entry name" value="Methyltransf_11"/>
</dbReference>
<feature type="domain" description="Methyltransferase type 11" evidence="3">
    <location>
        <begin position="59"/>
        <end position="142"/>
    </location>
</feature>
<dbReference type="EMBL" id="UOFW01000037">
    <property type="protein sequence ID" value="VAX03089.1"/>
    <property type="molecule type" value="Genomic_DNA"/>
</dbReference>
<organism evidence="4">
    <name type="scientific">hydrothermal vent metagenome</name>
    <dbReference type="NCBI Taxonomy" id="652676"/>
    <lineage>
        <taxon>unclassified sequences</taxon>
        <taxon>metagenomes</taxon>
        <taxon>ecological metagenomes</taxon>
    </lineage>
</organism>
<keyword evidence="2 4" id="KW-0808">Transferase</keyword>
<evidence type="ECO:0000256" key="2">
    <source>
        <dbReference type="ARBA" id="ARBA00022679"/>
    </source>
</evidence>
<evidence type="ECO:0000313" key="4">
    <source>
        <dbReference type="EMBL" id="VAX03089.1"/>
    </source>
</evidence>
<dbReference type="GO" id="GO:0032259">
    <property type="term" value="P:methylation"/>
    <property type="evidence" value="ECO:0007669"/>
    <property type="project" value="UniProtKB-KW"/>
</dbReference>
<dbReference type="CDD" id="cd02440">
    <property type="entry name" value="AdoMet_MTases"/>
    <property type="match status" value="1"/>
</dbReference>
<name>A0A3B1ABG0_9ZZZZ</name>
<dbReference type="SUPFAM" id="SSF53335">
    <property type="entry name" value="S-adenosyl-L-methionine-dependent methyltransferases"/>
    <property type="match status" value="1"/>
</dbReference>
<dbReference type="PANTHER" id="PTHR13090:SF1">
    <property type="entry name" value="ARGININE-HYDROXYLASE NDUFAF5, MITOCHONDRIAL"/>
    <property type="match status" value="1"/>
</dbReference>
<dbReference type="InterPro" id="IPR050602">
    <property type="entry name" value="Malonyl-ACP_OMT"/>
</dbReference>
<dbReference type="Pfam" id="PF08241">
    <property type="entry name" value="Methyltransf_11"/>
    <property type="match status" value="1"/>
</dbReference>
<dbReference type="InterPro" id="IPR029063">
    <property type="entry name" value="SAM-dependent_MTases_sf"/>
</dbReference>
<feature type="non-terminal residue" evidence="4">
    <location>
        <position position="158"/>
    </location>
</feature>
<dbReference type="Gene3D" id="3.40.50.150">
    <property type="entry name" value="Vaccinia Virus protein VP39"/>
    <property type="match status" value="1"/>
</dbReference>
<keyword evidence="1 4" id="KW-0489">Methyltransferase</keyword>
<evidence type="ECO:0000259" key="3">
    <source>
        <dbReference type="Pfam" id="PF08241"/>
    </source>
</evidence>
<reference evidence="4" key="1">
    <citation type="submission" date="2018-06" db="EMBL/GenBank/DDBJ databases">
        <authorList>
            <person name="Zhirakovskaya E."/>
        </authorList>
    </citation>
    <scope>NUCLEOTIDE SEQUENCE</scope>
</reference>
<evidence type="ECO:0000256" key="1">
    <source>
        <dbReference type="ARBA" id="ARBA00022603"/>
    </source>
</evidence>